<dbReference type="PROSITE" id="PS51379">
    <property type="entry name" value="4FE4S_FER_2"/>
    <property type="match status" value="2"/>
</dbReference>
<evidence type="ECO:0000256" key="2">
    <source>
        <dbReference type="ARBA" id="ARBA00013529"/>
    </source>
</evidence>
<evidence type="ECO:0000256" key="3">
    <source>
        <dbReference type="ARBA" id="ARBA00022485"/>
    </source>
</evidence>
<keyword evidence="5" id="KW-0408">Iron</keyword>
<keyword evidence="9" id="KW-1185">Reference proteome</keyword>
<dbReference type="PANTHER" id="PTHR24960">
    <property type="entry name" value="PHOTOSYSTEM I IRON-SULFUR CENTER-RELATED"/>
    <property type="match status" value="1"/>
</dbReference>
<keyword evidence="3" id="KW-0004">4Fe-4S</keyword>
<dbReference type="Pfam" id="PF12838">
    <property type="entry name" value="Fer4_7"/>
    <property type="match status" value="1"/>
</dbReference>
<dbReference type="SUPFAM" id="SSF54862">
    <property type="entry name" value="4Fe-4S ferredoxins"/>
    <property type="match status" value="1"/>
</dbReference>
<dbReference type="InterPro" id="IPR017896">
    <property type="entry name" value="4Fe4S_Fe-S-bd"/>
</dbReference>
<sequence length="390" mass="43322">MDIKEQVALLKCTDYDVELIEKTIRQGFKLLGGDAFLRDLIPKGSKVLLKPNMLSIEGKESPVITNYRVFEAVIRIIKDYSNNIIFGDSPGFGDSTKAAEKSGLMEVARKYGVKFDGFKEGIHVKLDDSILCKSWNVAKAAYEADVVITLPKLKTHAMAYFTAAVKNQFGCIPGTQKATWHTRMPNANNFCKMLLDLNTLVHTDFAILDGIIAMEGNGPKNGSSKKMNTIVMGKSVTAVDSVAARLIGYDNPLDTPVLKEAYDNKWGAVLPEEIEVLGESIENMKADDFKLCRKGGNFYFISPAVTNFLRGMIAPNPSLIVDKCISCSRCREVCPETPKVITMINKNNKLIPKWDMSRCIRCFCCQELCPVGAIDTKYSTLGKILRMDKR</sequence>
<dbReference type="PROSITE" id="PS00198">
    <property type="entry name" value="4FE4S_FER_1"/>
    <property type="match status" value="1"/>
</dbReference>
<dbReference type="InterPro" id="IPR017900">
    <property type="entry name" value="4Fe4S_Fe_S_CS"/>
</dbReference>
<dbReference type="PANTHER" id="PTHR24960:SF76">
    <property type="entry name" value="4FE-4S FERREDOXIN-TYPE DOMAIN-CONTAINING PROTEIN"/>
    <property type="match status" value="1"/>
</dbReference>
<evidence type="ECO:0000256" key="1">
    <source>
        <dbReference type="ARBA" id="ARBA00003532"/>
    </source>
</evidence>
<dbReference type="Proteomes" id="UP001079657">
    <property type="component" value="Unassembled WGS sequence"/>
</dbReference>
<evidence type="ECO:0000313" key="9">
    <source>
        <dbReference type="Proteomes" id="UP001079657"/>
    </source>
</evidence>
<dbReference type="Gene3D" id="3.30.70.20">
    <property type="match status" value="1"/>
</dbReference>
<dbReference type="InterPro" id="IPR007160">
    <property type="entry name" value="DUF362"/>
</dbReference>
<comment type="function">
    <text evidence="1">Ferredoxins are iron-sulfur proteins that transfer electrons in a wide variety of metabolic reactions.</text>
</comment>
<gene>
    <name evidence="8" type="ORF">OXH55_19105</name>
</gene>
<dbReference type="EMBL" id="JAPQES010000009">
    <property type="protein sequence ID" value="MCY6372711.1"/>
    <property type="molecule type" value="Genomic_DNA"/>
</dbReference>
<evidence type="ECO:0000256" key="6">
    <source>
        <dbReference type="ARBA" id="ARBA00023014"/>
    </source>
</evidence>
<feature type="domain" description="4Fe-4S ferredoxin-type" evidence="7">
    <location>
        <begin position="350"/>
        <end position="379"/>
    </location>
</feature>
<evidence type="ECO:0000259" key="7">
    <source>
        <dbReference type="PROSITE" id="PS51379"/>
    </source>
</evidence>
<accession>A0ABT4CUH6</accession>
<comment type="caution">
    <text evidence="8">The sequence shown here is derived from an EMBL/GenBank/DDBJ whole genome shotgun (WGS) entry which is preliminary data.</text>
</comment>
<dbReference type="RefSeq" id="WP_268051764.1">
    <property type="nucleotide sequence ID" value="NZ_JAPQES010000009.1"/>
</dbReference>
<keyword evidence="6" id="KW-0411">Iron-sulfur</keyword>
<evidence type="ECO:0000256" key="4">
    <source>
        <dbReference type="ARBA" id="ARBA00022723"/>
    </source>
</evidence>
<evidence type="ECO:0000313" key="8">
    <source>
        <dbReference type="EMBL" id="MCY6372711.1"/>
    </source>
</evidence>
<dbReference type="Pfam" id="PF04015">
    <property type="entry name" value="DUF362"/>
    <property type="match status" value="1"/>
</dbReference>
<dbReference type="InterPro" id="IPR050157">
    <property type="entry name" value="PSI_iron-sulfur_center"/>
</dbReference>
<name>A0ABT4CUH6_9CLOT</name>
<proteinExistence type="predicted"/>
<reference evidence="8" key="1">
    <citation type="submission" date="2022-12" db="EMBL/GenBank/DDBJ databases">
        <authorList>
            <person name="Wang J."/>
        </authorList>
    </citation>
    <scope>NUCLEOTIDE SEQUENCE</scope>
    <source>
        <strain evidence="8">HY-42-06</strain>
    </source>
</reference>
<keyword evidence="4" id="KW-0479">Metal-binding</keyword>
<protein>
    <recommendedName>
        <fullName evidence="2">Ferredoxin</fullName>
    </recommendedName>
</protein>
<feature type="domain" description="4Fe-4S ferredoxin-type" evidence="7">
    <location>
        <begin position="315"/>
        <end position="346"/>
    </location>
</feature>
<organism evidence="8 9">
    <name type="scientific">Clostridium ganghwense</name>
    <dbReference type="NCBI Taxonomy" id="312089"/>
    <lineage>
        <taxon>Bacteria</taxon>
        <taxon>Bacillati</taxon>
        <taxon>Bacillota</taxon>
        <taxon>Clostridia</taxon>
        <taxon>Eubacteriales</taxon>
        <taxon>Clostridiaceae</taxon>
        <taxon>Clostridium</taxon>
    </lineage>
</organism>
<evidence type="ECO:0000256" key="5">
    <source>
        <dbReference type="ARBA" id="ARBA00023004"/>
    </source>
</evidence>